<protein>
    <submittedName>
        <fullName evidence="7">ABC transporter ATP-binding protein</fullName>
    </submittedName>
</protein>
<keyword evidence="8" id="KW-1185">Reference proteome</keyword>
<dbReference type="InterPro" id="IPR052156">
    <property type="entry name" value="BCAA_Transport_ATP-bd_LivF"/>
</dbReference>
<dbReference type="Proteomes" id="UP000633365">
    <property type="component" value="Unassembled WGS sequence"/>
</dbReference>
<keyword evidence="4 7" id="KW-0067">ATP-binding</keyword>
<dbReference type="PANTHER" id="PTHR43820">
    <property type="entry name" value="HIGH-AFFINITY BRANCHED-CHAIN AMINO ACID TRANSPORT ATP-BINDING PROTEIN LIVF"/>
    <property type="match status" value="1"/>
</dbReference>
<dbReference type="Pfam" id="PF00005">
    <property type="entry name" value="ABC_tran"/>
    <property type="match status" value="1"/>
</dbReference>
<dbReference type="SMART" id="SM00382">
    <property type="entry name" value="AAA"/>
    <property type="match status" value="1"/>
</dbReference>
<proteinExistence type="inferred from homology"/>
<dbReference type="PROSITE" id="PS50893">
    <property type="entry name" value="ABC_TRANSPORTER_2"/>
    <property type="match status" value="1"/>
</dbReference>
<dbReference type="CDD" id="cd03224">
    <property type="entry name" value="ABC_TM1139_LivF_branched"/>
    <property type="match status" value="1"/>
</dbReference>
<comment type="caution">
    <text evidence="7">The sequence shown here is derived from an EMBL/GenBank/DDBJ whole genome shotgun (WGS) entry which is preliminary data.</text>
</comment>
<keyword evidence="3" id="KW-0547">Nucleotide-binding</keyword>
<evidence type="ECO:0000256" key="3">
    <source>
        <dbReference type="ARBA" id="ARBA00022741"/>
    </source>
</evidence>
<dbReference type="GO" id="GO:0015807">
    <property type="term" value="P:L-amino acid transport"/>
    <property type="evidence" value="ECO:0007669"/>
    <property type="project" value="TreeGrafter"/>
</dbReference>
<comment type="similarity">
    <text evidence="1">Belongs to the ABC transporter superfamily.</text>
</comment>
<keyword evidence="5" id="KW-0029">Amino-acid transport</keyword>
<organism evidence="7 8">
    <name type="scientific">Ruminococcus difficilis</name>
    <dbReference type="NCBI Taxonomy" id="2763069"/>
    <lineage>
        <taxon>Bacteria</taxon>
        <taxon>Bacillati</taxon>
        <taxon>Bacillota</taxon>
        <taxon>Clostridia</taxon>
        <taxon>Eubacteriales</taxon>
        <taxon>Oscillospiraceae</taxon>
        <taxon>Ruminococcus</taxon>
    </lineage>
</organism>
<dbReference type="InterPro" id="IPR003593">
    <property type="entry name" value="AAA+_ATPase"/>
</dbReference>
<dbReference type="InterPro" id="IPR027417">
    <property type="entry name" value="P-loop_NTPase"/>
</dbReference>
<evidence type="ECO:0000256" key="2">
    <source>
        <dbReference type="ARBA" id="ARBA00022448"/>
    </source>
</evidence>
<reference evidence="7" key="1">
    <citation type="submission" date="2021-01" db="EMBL/GenBank/DDBJ databases">
        <title>Genome public.</title>
        <authorList>
            <person name="Liu C."/>
            <person name="Sun Q."/>
        </authorList>
    </citation>
    <scope>NUCLEOTIDE SEQUENCE</scope>
    <source>
        <strain evidence="7">M6</strain>
    </source>
</reference>
<evidence type="ECO:0000256" key="4">
    <source>
        <dbReference type="ARBA" id="ARBA00022840"/>
    </source>
</evidence>
<sequence length="238" mass="25825">MNDTLLNIENLSVNYGDFIAVEDASLAVEEGQIISLIGLNGAGKTTLVSSVMGLTKQKSGKVYFNGSDISNLPTDKIVARGLSLIPQGGRCFNRMSVQDNLLMGSFPKSARKGAKETLSHIYELFPVLKDKMRDPAGSLSGGQRQMVAIGRALMARPKCLIFDEISLGLSPSVIKDIYNCIKMINETDKTAVILIEQDTQRALKMSDVFYVMLKGKTVLSGKSADVDADSLKEAYFGM</sequence>
<evidence type="ECO:0000256" key="1">
    <source>
        <dbReference type="ARBA" id="ARBA00005417"/>
    </source>
</evidence>
<dbReference type="GO" id="GO:0015658">
    <property type="term" value="F:branched-chain amino acid transmembrane transporter activity"/>
    <property type="evidence" value="ECO:0007669"/>
    <property type="project" value="TreeGrafter"/>
</dbReference>
<dbReference type="InterPro" id="IPR017871">
    <property type="entry name" value="ABC_transporter-like_CS"/>
</dbReference>
<evidence type="ECO:0000256" key="5">
    <source>
        <dbReference type="ARBA" id="ARBA00022970"/>
    </source>
</evidence>
<dbReference type="GO" id="GO:0005524">
    <property type="term" value="F:ATP binding"/>
    <property type="evidence" value="ECO:0007669"/>
    <property type="project" value="UniProtKB-KW"/>
</dbReference>
<dbReference type="PANTHER" id="PTHR43820:SF4">
    <property type="entry name" value="HIGH-AFFINITY BRANCHED-CHAIN AMINO ACID TRANSPORT ATP-BINDING PROTEIN LIVF"/>
    <property type="match status" value="1"/>
</dbReference>
<accession>A0A934U358</accession>
<keyword evidence="2" id="KW-0813">Transport</keyword>
<feature type="domain" description="ABC transporter" evidence="6">
    <location>
        <begin position="6"/>
        <end position="237"/>
    </location>
</feature>
<evidence type="ECO:0000313" key="8">
    <source>
        <dbReference type="Proteomes" id="UP000633365"/>
    </source>
</evidence>
<dbReference type="AlphaFoldDB" id="A0A934U358"/>
<dbReference type="Gene3D" id="3.40.50.300">
    <property type="entry name" value="P-loop containing nucleotide triphosphate hydrolases"/>
    <property type="match status" value="1"/>
</dbReference>
<gene>
    <name evidence="7" type="ORF">JKK62_05330</name>
</gene>
<dbReference type="GO" id="GO:0016887">
    <property type="term" value="F:ATP hydrolysis activity"/>
    <property type="evidence" value="ECO:0007669"/>
    <property type="project" value="InterPro"/>
</dbReference>
<dbReference type="PROSITE" id="PS00211">
    <property type="entry name" value="ABC_TRANSPORTER_1"/>
    <property type="match status" value="1"/>
</dbReference>
<dbReference type="RefSeq" id="WP_186832919.1">
    <property type="nucleotide sequence ID" value="NZ_JAEQMG010000048.1"/>
</dbReference>
<dbReference type="InterPro" id="IPR003439">
    <property type="entry name" value="ABC_transporter-like_ATP-bd"/>
</dbReference>
<dbReference type="EMBL" id="JAEQMG010000048">
    <property type="protein sequence ID" value="MBK6088077.1"/>
    <property type="molecule type" value="Genomic_DNA"/>
</dbReference>
<name>A0A934U358_9FIRM</name>
<evidence type="ECO:0000313" key="7">
    <source>
        <dbReference type="EMBL" id="MBK6088077.1"/>
    </source>
</evidence>
<dbReference type="SUPFAM" id="SSF52540">
    <property type="entry name" value="P-loop containing nucleoside triphosphate hydrolases"/>
    <property type="match status" value="1"/>
</dbReference>
<evidence type="ECO:0000259" key="6">
    <source>
        <dbReference type="PROSITE" id="PS50893"/>
    </source>
</evidence>